<dbReference type="InterPro" id="IPR028053">
    <property type="entry name" value="Membr_insert_YidC_N"/>
</dbReference>
<reference evidence="24" key="1">
    <citation type="submission" date="2020-11" db="EMBL/GenBank/DDBJ databases">
        <authorList>
            <person name="Tran Van P."/>
        </authorList>
    </citation>
    <scope>NUCLEOTIDE SEQUENCE</scope>
</reference>
<dbReference type="Pfam" id="PF02096">
    <property type="entry name" value="60KD_IMP"/>
    <property type="match status" value="1"/>
</dbReference>
<dbReference type="HAMAP" id="MF_00321">
    <property type="entry name" value="GTPase_EngB"/>
    <property type="match status" value="1"/>
</dbReference>
<evidence type="ECO:0000256" key="15">
    <source>
        <dbReference type="ARBA" id="ARBA00023134"/>
    </source>
</evidence>
<dbReference type="CDD" id="cd01876">
    <property type="entry name" value="YihA_EngB"/>
    <property type="match status" value="1"/>
</dbReference>
<keyword evidence="19" id="KW-0131">Cell cycle</keyword>
<dbReference type="GO" id="GO:0051301">
    <property type="term" value="P:cell division"/>
    <property type="evidence" value="ECO:0007669"/>
    <property type="project" value="UniProtKB-KW"/>
</dbReference>
<keyword evidence="9 23" id="KW-0812">Transmembrane</keyword>
<evidence type="ECO:0000256" key="16">
    <source>
        <dbReference type="ARBA" id="ARBA00023136"/>
    </source>
</evidence>
<dbReference type="SUPFAM" id="SSF52540">
    <property type="entry name" value="P-loop containing nucleoside triphosphate hydrolases"/>
    <property type="match status" value="1"/>
</dbReference>
<evidence type="ECO:0000256" key="18">
    <source>
        <dbReference type="ARBA" id="ARBA00023210"/>
    </source>
</evidence>
<dbReference type="GO" id="GO:0032977">
    <property type="term" value="F:membrane insertase activity"/>
    <property type="evidence" value="ECO:0007669"/>
    <property type="project" value="InterPro"/>
</dbReference>
<dbReference type="NCBIfam" id="TIGR03592">
    <property type="entry name" value="yidC_oxa1_cterm"/>
    <property type="match status" value="1"/>
</dbReference>
<evidence type="ECO:0000256" key="6">
    <source>
        <dbReference type="ARBA" id="ARBA00022448"/>
    </source>
</evidence>
<dbReference type="NCBIfam" id="NF002353">
    <property type="entry name" value="PRK01318.1-4"/>
    <property type="match status" value="1"/>
</dbReference>
<dbReference type="Gene3D" id="3.40.50.300">
    <property type="entry name" value="P-loop containing nucleotide triphosphate hydrolases"/>
    <property type="match status" value="1"/>
</dbReference>
<evidence type="ECO:0000256" key="11">
    <source>
        <dbReference type="ARBA" id="ARBA00022741"/>
    </source>
</evidence>
<evidence type="ECO:0000256" key="12">
    <source>
        <dbReference type="ARBA" id="ARBA00022842"/>
    </source>
</evidence>
<dbReference type="GO" id="GO:0005525">
    <property type="term" value="F:GTP binding"/>
    <property type="evidence" value="ECO:0007669"/>
    <property type="project" value="UniProtKB-KW"/>
</dbReference>
<dbReference type="InterPro" id="IPR019987">
    <property type="entry name" value="GTP-bd_ribosome_bio_YsxC"/>
</dbReference>
<comment type="similarity">
    <text evidence="4">Belongs to the OXA1/ALB3/YidC family. Type 1 subfamily.</text>
</comment>
<dbReference type="AlphaFoldDB" id="A0A7R8WJQ0"/>
<dbReference type="PRINTS" id="PR01900">
    <property type="entry name" value="YIDCPROTEIN"/>
</dbReference>
<evidence type="ECO:0000256" key="3">
    <source>
        <dbReference type="ARBA" id="ARBA00009638"/>
    </source>
</evidence>
<keyword evidence="7" id="KW-1003">Cell membrane</keyword>
<keyword evidence="15" id="KW-0342">GTP-binding</keyword>
<dbReference type="InterPro" id="IPR019998">
    <property type="entry name" value="Membr_insert_YidC"/>
</dbReference>
<feature type="transmembrane region" description="Helical" evidence="23">
    <location>
        <begin position="534"/>
        <end position="554"/>
    </location>
</feature>
<dbReference type="InterPro" id="IPR047196">
    <property type="entry name" value="YidC_ALB_C"/>
</dbReference>
<evidence type="ECO:0000256" key="17">
    <source>
        <dbReference type="ARBA" id="ARBA00023186"/>
    </source>
</evidence>
<dbReference type="PANTHER" id="PTHR11649:SF13">
    <property type="entry name" value="ENGB-TYPE G DOMAIN-CONTAINING PROTEIN"/>
    <property type="match status" value="1"/>
</dbReference>
<dbReference type="HAMAP" id="MF_01810">
    <property type="entry name" value="YidC_type1"/>
    <property type="match status" value="1"/>
</dbReference>
<keyword evidence="10" id="KW-0479">Metal-binding</keyword>
<evidence type="ECO:0000256" key="1">
    <source>
        <dbReference type="ARBA" id="ARBA00001946"/>
    </source>
</evidence>
<evidence type="ECO:0000256" key="8">
    <source>
        <dbReference type="ARBA" id="ARBA00022618"/>
    </source>
</evidence>
<gene>
    <name evidence="24" type="ORF">CTOB1V02_LOCUS8115</name>
</gene>
<evidence type="ECO:0000313" key="24">
    <source>
        <dbReference type="EMBL" id="CAD7230253.1"/>
    </source>
</evidence>
<evidence type="ECO:0000256" key="19">
    <source>
        <dbReference type="ARBA" id="ARBA00023306"/>
    </source>
</evidence>
<keyword evidence="18" id="KW-0717">Septation</keyword>
<keyword evidence="13" id="KW-0653">Protein transport</keyword>
<proteinExistence type="inferred from homology"/>
<accession>A0A7R8WJQ0</accession>
<dbReference type="Pfam" id="PF01926">
    <property type="entry name" value="MMR_HSR1"/>
    <property type="match status" value="1"/>
</dbReference>
<dbReference type="InterPro" id="IPR030393">
    <property type="entry name" value="G_ENGB_dom"/>
</dbReference>
<evidence type="ECO:0000256" key="7">
    <source>
        <dbReference type="ARBA" id="ARBA00022475"/>
    </source>
</evidence>
<evidence type="ECO:0000256" key="4">
    <source>
        <dbReference type="ARBA" id="ARBA00010527"/>
    </source>
</evidence>
<dbReference type="NCBIfam" id="TIGR03593">
    <property type="entry name" value="yidC_nterm"/>
    <property type="match status" value="1"/>
</dbReference>
<feature type="compositionally biased region" description="Basic and acidic residues" evidence="22">
    <location>
        <begin position="619"/>
        <end position="630"/>
    </location>
</feature>
<organism evidence="24">
    <name type="scientific">Cyprideis torosa</name>
    <dbReference type="NCBI Taxonomy" id="163714"/>
    <lineage>
        <taxon>Eukaryota</taxon>
        <taxon>Metazoa</taxon>
        <taxon>Ecdysozoa</taxon>
        <taxon>Arthropoda</taxon>
        <taxon>Crustacea</taxon>
        <taxon>Oligostraca</taxon>
        <taxon>Ostracoda</taxon>
        <taxon>Podocopa</taxon>
        <taxon>Podocopida</taxon>
        <taxon>Cytherocopina</taxon>
        <taxon>Cytheroidea</taxon>
        <taxon>Cytherideidae</taxon>
        <taxon>Cyprideis</taxon>
    </lineage>
</organism>
<keyword evidence="12" id="KW-0460">Magnesium</keyword>
<keyword evidence="11" id="KW-0547">Nucleotide-binding</keyword>
<evidence type="ECO:0000256" key="14">
    <source>
        <dbReference type="ARBA" id="ARBA00022989"/>
    </source>
</evidence>
<evidence type="ECO:0000256" key="5">
    <source>
        <dbReference type="ARBA" id="ARBA00015325"/>
    </source>
</evidence>
<sequence>MHPEDLRNLIVFGAISILLWMAYSHFVLQPQKEQMRAAQKIQQQESLEKQVAAGMATEEARPREEVVAEQETQGMRVKIDNDLVFGSINLTGARLDDLGLKTYYKTVEKEENSIVLYPKGTPHPKYIEQGWVSPDKNLKLPDSKTSWQLVAGDVLAPNSPVTLRWNNGQGLVFERVISLNEDYLFTTVNRVINNTQAAVILYPYSLIAQRDIPEGFMGRYVVHEGPIGYFGDELYEETYGKMDKEPLIVKTASKGWIGLTTKNWHTALIPEQGTENKFRLVYTKGASEKVKDLYQSDITGTVLTAQAGEMAEAKVNIYAGAKKLSLLNKYEKQLNVPHFDLAVDFGIFYFLTRPFFFIINFFYGYVGNFGIAIILFTIVLRICVYPLANTSFKSFANMRKIGPQMTELREKYKDDKQAMQQELVKLYQKEKVNPMAGCLPMLVQIPIFFSLFKVLSNTIEMRHAPFFGWIQDLSAPDPTSFWNLFGFAPWDWSGPSVLAIGIWPILMLITMILQRKLSPPPADKFQAQLFAMMPWMMTIILAKFAAGLVIYWTFNNLFSTIQQYIITTRMGVKVDFIGNLLGRNPEPTPIEGVHPEAALVEEEIETALGIDQEDTPENAMKKSDKKKAPEFSDEEINEARLLFAGSCDFVLGVAGLEQLPDADRNEVAFAGRSNVGKSSLINALTGRNTLARTSNTPGRTSELNFFALGSKEAGGALYLVDMPGYGYAKVSKTTREKWNRLIKNYLRGRPNLRMVFILIDGRHGLKDSDEHLMTMLDEAAVSYRIILTKCDKSKKAEIEKIEADLRASLKKHVAAYPEFLRTSALKNKGIEEFRAIITALR</sequence>
<keyword evidence="6" id="KW-0813">Transport</keyword>
<dbReference type="PANTHER" id="PTHR11649">
    <property type="entry name" value="MSS1/TRME-RELATED GTP-BINDING PROTEIN"/>
    <property type="match status" value="1"/>
</dbReference>
<evidence type="ECO:0000256" key="23">
    <source>
        <dbReference type="SAM" id="Phobius"/>
    </source>
</evidence>
<dbReference type="InterPro" id="IPR001708">
    <property type="entry name" value="YidC/ALB3/OXA1/COX18"/>
</dbReference>
<dbReference type="Gene3D" id="2.70.98.90">
    <property type="match status" value="1"/>
</dbReference>
<dbReference type="Pfam" id="PF14849">
    <property type="entry name" value="YidC_periplas"/>
    <property type="match status" value="1"/>
</dbReference>
<dbReference type="PRINTS" id="PR00701">
    <property type="entry name" value="60KDINNERMP"/>
</dbReference>
<dbReference type="PROSITE" id="PS51706">
    <property type="entry name" value="G_ENGB"/>
    <property type="match status" value="1"/>
</dbReference>
<dbReference type="GO" id="GO:0015031">
    <property type="term" value="P:protein transport"/>
    <property type="evidence" value="ECO:0007669"/>
    <property type="project" value="UniProtKB-KW"/>
</dbReference>
<keyword evidence="14 23" id="KW-1133">Transmembrane helix</keyword>
<evidence type="ECO:0000256" key="13">
    <source>
        <dbReference type="ARBA" id="ARBA00022927"/>
    </source>
</evidence>
<evidence type="ECO:0000256" key="9">
    <source>
        <dbReference type="ARBA" id="ARBA00022692"/>
    </source>
</evidence>
<dbReference type="CDD" id="cd19961">
    <property type="entry name" value="EcYidC-like_peri"/>
    <property type="match status" value="1"/>
</dbReference>
<dbReference type="CDD" id="cd20070">
    <property type="entry name" value="5TM_YidC_Alb3"/>
    <property type="match status" value="1"/>
</dbReference>
<evidence type="ECO:0000256" key="22">
    <source>
        <dbReference type="SAM" id="MobiDB-lite"/>
    </source>
</evidence>
<keyword evidence="17" id="KW-0143">Chaperone</keyword>
<feature type="region of interest" description="Disordered" evidence="22">
    <location>
        <begin position="610"/>
        <end position="630"/>
    </location>
</feature>
<protein>
    <recommendedName>
        <fullName evidence="5">Membrane protein insertase YidC</fullName>
    </recommendedName>
    <alternativeName>
        <fullName evidence="21">Foldase YidC</fullName>
    </alternativeName>
    <alternativeName>
        <fullName evidence="20">Membrane integrase YidC</fullName>
    </alternativeName>
</protein>
<dbReference type="OrthoDB" id="18834at2759"/>
<keyword evidence="8" id="KW-0132">Cell division</keyword>
<dbReference type="InterPro" id="IPR027417">
    <property type="entry name" value="P-loop_NTPase"/>
</dbReference>
<dbReference type="InterPro" id="IPR006073">
    <property type="entry name" value="GTP-bd"/>
</dbReference>
<dbReference type="GO" id="GO:0046872">
    <property type="term" value="F:metal ion binding"/>
    <property type="evidence" value="ECO:0007669"/>
    <property type="project" value="UniProtKB-KW"/>
</dbReference>
<dbReference type="GO" id="GO:0005829">
    <property type="term" value="C:cytosol"/>
    <property type="evidence" value="ECO:0007669"/>
    <property type="project" value="TreeGrafter"/>
</dbReference>
<dbReference type="GO" id="GO:0005886">
    <property type="term" value="C:plasma membrane"/>
    <property type="evidence" value="ECO:0007669"/>
    <property type="project" value="UniProtKB-SubCell"/>
</dbReference>
<dbReference type="InterPro" id="IPR028055">
    <property type="entry name" value="YidC/Oxa/ALB_C"/>
</dbReference>
<dbReference type="EMBL" id="OB662567">
    <property type="protein sequence ID" value="CAD7230253.1"/>
    <property type="molecule type" value="Genomic_DNA"/>
</dbReference>
<evidence type="ECO:0000256" key="20">
    <source>
        <dbReference type="ARBA" id="ARBA00033245"/>
    </source>
</evidence>
<dbReference type="InterPro" id="IPR038221">
    <property type="entry name" value="YidC_periplasmic_sf"/>
</dbReference>
<dbReference type="NCBIfam" id="TIGR03598">
    <property type="entry name" value="GTPase_YsxC"/>
    <property type="match status" value="1"/>
</dbReference>
<feature type="transmembrane region" description="Helical" evidence="23">
    <location>
        <begin position="369"/>
        <end position="388"/>
    </location>
</feature>
<name>A0A7R8WJQ0_9CRUS</name>
<comment type="similarity">
    <text evidence="3">Belongs to the TRAFAC class TrmE-Era-EngA-EngB-Septin-like GTPase superfamily. EngB GTPase family.</text>
</comment>
<comment type="cofactor">
    <cofactor evidence="1">
        <name>Mg(2+)</name>
        <dbReference type="ChEBI" id="CHEBI:18420"/>
    </cofactor>
</comment>
<keyword evidence="16 23" id="KW-0472">Membrane</keyword>
<evidence type="ECO:0000256" key="21">
    <source>
        <dbReference type="ARBA" id="ARBA00033342"/>
    </source>
</evidence>
<feature type="transmembrane region" description="Helical" evidence="23">
    <location>
        <begin position="492"/>
        <end position="513"/>
    </location>
</feature>
<feature type="transmembrane region" description="Helical" evidence="23">
    <location>
        <begin position="6"/>
        <end position="28"/>
    </location>
</feature>
<evidence type="ECO:0000256" key="2">
    <source>
        <dbReference type="ARBA" id="ARBA00004429"/>
    </source>
</evidence>
<comment type="subcellular location">
    <subcellularLocation>
        <location evidence="2">Cell inner membrane</location>
        <topology evidence="2">Multi-pass membrane protein</topology>
    </subcellularLocation>
</comment>
<evidence type="ECO:0000256" key="10">
    <source>
        <dbReference type="ARBA" id="ARBA00022723"/>
    </source>
</evidence>